<dbReference type="InterPro" id="IPR007202">
    <property type="entry name" value="4Fe-4S_dom"/>
</dbReference>
<reference evidence="7 8" key="2">
    <citation type="journal article" date="2009" name="Proc. Natl. Acad. Sci. U.S.A.">
        <title>On the chimeric nature, thermophilic origin, and phylogenetic placement of the Thermotogales.</title>
        <authorList>
            <person name="Zhaxybayeva O."/>
            <person name="Swithers K.S."/>
            <person name="Lapierre P."/>
            <person name="Fournier G.P."/>
            <person name="Bickhart D.M."/>
            <person name="DeBoy R.T."/>
            <person name="Nelson K.E."/>
            <person name="Nesbo C.L."/>
            <person name="Doolittle W.F."/>
            <person name="Gogarten J.P."/>
            <person name="Noll K.M."/>
        </authorList>
    </citation>
    <scope>NUCLEOTIDE SEQUENCE [LARGE SCALE GENOMIC DNA]</scope>
    <source>
        <strain evidence="8">ATCC 35602 / DSM 5306 / Rt17-B1</strain>
    </source>
</reference>
<keyword evidence="4" id="KW-0411">Iron-sulfur</keyword>
<dbReference type="PANTHER" id="PTHR11615">
    <property type="entry name" value="NITRATE, FORMATE, IRON DEHYDROGENASE"/>
    <property type="match status" value="1"/>
</dbReference>
<dbReference type="PROSITE" id="PS51379">
    <property type="entry name" value="4FE4S_FER_2"/>
    <property type="match status" value="2"/>
</dbReference>
<keyword evidence="8" id="KW-1185">Reference proteome</keyword>
<keyword evidence="3" id="KW-0408">Iron</keyword>
<feature type="domain" description="4Fe-4S ferredoxin-type" evidence="5">
    <location>
        <begin position="34"/>
        <end position="63"/>
    </location>
</feature>
<dbReference type="InterPro" id="IPR017900">
    <property type="entry name" value="4Fe4S_Fe_S_CS"/>
</dbReference>
<evidence type="ECO:0000256" key="1">
    <source>
        <dbReference type="ARBA" id="ARBA00022485"/>
    </source>
</evidence>
<dbReference type="InterPro" id="IPR017896">
    <property type="entry name" value="4Fe4S_Fe-S-bd"/>
</dbReference>
<dbReference type="eggNOG" id="COG1145">
    <property type="taxonomic scope" value="Bacteria"/>
</dbReference>
<evidence type="ECO:0000313" key="7">
    <source>
        <dbReference type="EMBL" id="ABS60183.1"/>
    </source>
</evidence>
<evidence type="ECO:0000259" key="6">
    <source>
        <dbReference type="PROSITE" id="PS51656"/>
    </source>
</evidence>
<dbReference type="GO" id="GO:0046872">
    <property type="term" value="F:metal ion binding"/>
    <property type="evidence" value="ECO:0007669"/>
    <property type="project" value="UniProtKB-KW"/>
</dbReference>
<feature type="domain" description="4Fe-4S ferredoxin-type" evidence="5">
    <location>
        <begin position="5"/>
        <end position="33"/>
    </location>
</feature>
<keyword evidence="2" id="KW-0479">Metal-binding</keyword>
<evidence type="ECO:0000259" key="5">
    <source>
        <dbReference type="PROSITE" id="PS51379"/>
    </source>
</evidence>
<evidence type="ECO:0000256" key="2">
    <source>
        <dbReference type="ARBA" id="ARBA00022723"/>
    </source>
</evidence>
<feature type="domain" description="4Fe-4S" evidence="6">
    <location>
        <begin position="345"/>
        <end position="407"/>
    </location>
</feature>
<dbReference type="PROSITE" id="PS00198">
    <property type="entry name" value="4FE4S_FER_1"/>
    <property type="match status" value="1"/>
</dbReference>
<evidence type="ECO:0000256" key="4">
    <source>
        <dbReference type="ARBA" id="ARBA00023014"/>
    </source>
</evidence>
<dbReference type="RefSeq" id="WP_011993504.1">
    <property type="nucleotide sequence ID" value="NC_009718.1"/>
</dbReference>
<dbReference type="SUPFAM" id="SSF53920">
    <property type="entry name" value="Fe-only hydrogenase"/>
    <property type="match status" value="1"/>
</dbReference>
<evidence type="ECO:0000313" key="8">
    <source>
        <dbReference type="Proteomes" id="UP000002415"/>
    </source>
</evidence>
<dbReference type="Proteomes" id="UP000002415">
    <property type="component" value="Chromosome"/>
</dbReference>
<dbReference type="OrthoDB" id="9798098at2"/>
<dbReference type="KEGG" id="fno:Fnod_0318"/>
<dbReference type="Gene3D" id="1.10.15.40">
    <property type="entry name" value="Electron transport complex subunit B, putative Fe-S cluster"/>
    <property type="match status" value="1"/>
</dbReference>
<dbReference type="AlphaFoldDB" id="A7HJV0"/>
<reference evidence="7 8" key="1">
    <citation type="submission" date="2007-07" db="EMBL/GenBank/DDBJ databases">
        <title>Complete sequence of Fervidobacterium nodosum Rt17-B1.</title>
        <authorList>
            <consortium name="US DOE Joint Genome Institute"/>
            <person name="Copeland A."/>
            <person name="Lucas S."/>
            <person name="Lapidus A."/>
            <person name="Barry K."/>
            <person name="Glavina del Rio T."/>
            <person name="Dalin E."/>
            <person name="Tice H."/>
            <person name="Pitluck S."/>
            <person name="Saunders E."/>
            <person name="Brettin T."/>
            <person name="Bruce D."/>
            <person name="Detter J.C."/>
            <person name="Han C."/>
            <person name="Schmutz J."/>
            <person name="Larimer F."/>
            <person name="Land M."/>
            <person name="Hauser L."/>
            <person name="Kyrpides N."/>
            <person name="Mikhailova N."/>
            <person name="Nelson K."/>
            <person name="Gogarten J.P."/>
            <person name="Noll K."/>
            <person name="Richardson P."/>
        </authorList>
    </citation>
    <scope>NUCLEOTIDE SEQUENCE [LARGE SCALE GENOMIC DNA]</scope>
    <source>
        <strain evidence="8">ATCC 35602 / DSM 5306 / Rt17-B1</strain>
    </source>
</reference>
<dbReference type="HOGENOM" id="CLU_027268_0_0_0"/>
<dbReference type="SUPFAM" id="SSF54862">
    <property type="entry name" value="4Fe-4S ferredoxins"/>
    <property type="match status" value="1"/>
</dbReference>
<dbReference type="InterPro" id="IPR009016">
    <property type="entry name" value="Fe_hydrogenase"/>
</dbReference>
<proteinExistence type="predicted"/>
<keyword evidence="1" id="KW-0004">4Fe-4S</keyword>
<dbReference type="InterPro" id="IPR004108">
    <property type="entry name" value="Fe_hydrogenase_lsu_C"/>
</dbReference>
<dbReference type="STRING" id="381764.Fnod_0318"/>
<dbReference type="PROSITE" id="PS51656">
    <property type="entry name" value="4FE4S"/>
    <property type="match status" value="1"/>
</dbReference>
<dbReference type="Pfam" id="PF00037">
    <property type="entry name" value="Fer4"/>
    <property type="match status" value="1"/>
</dbReference>
<dbReference type="eggNOG" id="COG4624">
    <property type="taxonomic scope" value="Bacteria"/>
</dbReference>
<sequence length="550" mass="63140">MKESLYIISNRANCKYCYKCLRNCPVKAISFQNDVSFVIEDECILCGTCVNVCPQNAKNYRDDITKFESLINKPFIVSIAPSFYGNEDAPLKILSILKSLGAVYISETAVGAEFVTEEYIRIYENSNHSLITTSCPVIVNLIEKHYPHLIPYMMPIVSPAIAHSQFLNQLFGDLPKLFVGPCIAKKEELENYYDVVLTFEELEKFIKKREIIVDDCKERLPDFPYPKRTRFYPTSGGILFSAQQNTYNHLILEGVNNIIDFLEHFNENINEKVIIEMSACHGGCLNGPATDRNVNILEKRFKLNSVIKQINNTSIQPKYIDLKEYNFSLKKQFINKSKKVEISKEKIENILKSMEKDSPEKELNCSGCGYDTCVEKAKAVYLGKAEKDMCFAYLIEKVSSVSNKVVDESPNGILIFKDNDLLYINESAKKLFVNYEKERLIEICERIFNDPNRIHEIYINGKKFYFYPKAFSLPEDSGNVILLVDITELIIQKERMNELKSKTIEKIEEVLNNQMKLAQDIASILGESIAETKAHFLEFKKYMGEENADV</sequence>
<dbReference type="Pfam" id="PF02906">
    <property type="entry name" value="Fe_hyd_lg_C"/>
    <property type="match status" value="1"/>
</dbReference>
<name>A7HJV0_FERNB</name>
<accession>A7HJV0</accession>
<gene>
    <name evidence="7" type="ordered locus">Fnod_0318</name>
</gene>
<protein>
    <submittedName>
        <fullName evidence="7">4Fe-4S ferredoxin iron-sulfur binding domain protein</fullName>
    </submittedName>
</protein>
<dbReference type="InterPro" id="IPR050340">
    <property type="entry name" value="Cytosolic_Fe-S_CAF"/>
</dbReference>
<dbReference type="Gene3D" id="3.30.70.20">
    <property type="match status" value="1"/>
</dbReference>
<organism evidence="7 8">
    <name type="scientific">Fervidobacterium nodosum (strain ATCC 35602 / DSM 5306 / Rt17-B1)</name>
    <dbReference type="NCBI Taxonomy" id="381764"/>
    <lineage>
        <taxon>Bacteria</taxon>
        <taxon>Thermotogati</taxon>
        <taxon>Thermotogota</taxon>
        <taxon>Thermotogae</taxon>
        <taxon>Thermotogales</taxon>
        <taxon>Fervidobacteriaceae</taxon>
        <taxon>Fervidobacterium</taxon>
    </lineage>
</organism>
<dbReference type="Gene3D" id="3.40.950.10">
    <property type="entry name" value="Fe-only Hydrogenase (Larger Subunit), Chain L, domain 3"/>
    <property type="match status" value="1"/>
</dbReference>
<dbReference type="GO" id="GO:0051539">
    <property type="term" value="F:4 iron, 4 sulfur cluster binding"/>
    <property type="evidence" value="ECO:0007669"/>
    <property type="project" value="UniProtKB-KW"/>
</dbReference>
<dbReference type="Pfam" id="PF04060">
    <property type="entry name" value="FeS"/>
    <property type="match status" value="1"/>
</dbReference>
<evidence type="ECO:0000256" key="3">
    <source>
        <dbReference type="ARBA" id="ARBA00023004"/>
    </source>
</evidence>
<dbReference type="EMBL" id="CP000771">
    <property type="protein sequence ID" value="ABS60183.1"/>
    <property type="molecule type" value="Genomic_DNA"/>
</dbReference>